<gene>
    <name evidence="3" type="ORF">ALGA_1573</name>
</gene>
<feature type="region of interest" description="Disordered" evidence="2">
    <location>
        <begin position="133"/>
        <end position="190"/>
    </location>
</feature>
<organism evidence="3 4">
    <name type="scientific">Labilibaculum antarcticum</name>
    <dbReference type="NCBI Taxonomy" id="1717717"/>
    <lineage>
        <taxon>Bacteria</taxon>
        <taxon>Pseudomonadati</taxon>
        <taxon>Bacteroidota</taxon>
        <taxon>Bacteroidia</taxon>
        <taxon>Marinilabiliales</taxon>
        <taxon>Marinifilaceae</taxon>
        <taxon>Labilibaculum</taxon>
    </lineage>
</organism>
<protein>
    <recommendedName>
        <fullName evidence="5">Periplasmic heavy metal sensor</fullName>
    </recommendedName>
</protein>
<keyword evidence="4" id="KW-1185">Reference proteome</keyword>
<dbReference type="InterPro" id="IPR025961">
    <property type="entry name" value="Metal_resist"/>
</dbReference>
<dbReference type="KEGG" id="mbas:ALGA_1573"/>
<keyword evidence="1" id="KW-0175">Coiled coil</keyword>
<proteinExistence type="predicted"/>
<reference evidence="4" key="2">
    <citation type="journal article" date="2020" name="Antonie Van Leeuwenhoek">
        <title>Labilibaculum antarcticum sp. nov., a novel facultative anaerobic, psychrotorelant bacterium isolated from marine sediment of Antarctica.</title>
        <authorList>
            <person name="Watanabe M."/>
            <person name="Kojima H."/>
            <person name="Fukui M."/>
        </authorList>
    </citation>
    <scope>NUCLEOTIDE SEQUENCE [LARGE SCALE GENOMIC DNA]</scope>
    <source>
        <strain evidence="4">SPP2</strain>
    </source>
</reference>
<dbReference type="AlphaFoldDB" id="A0A1Y1CHU4"/>
<accession>A0A1Y1CHU4</accession>
<dbReference type="OrthoDB" id="1116055at2"/>
<evidence type="ECO:0000313" key="3">
    <source>
        <dbReference type="EMBL" id="BAX79949.1"/>
    </source>
</evidence>
<evidence type="ECO:0008006" key="5">
    <source>
        <dbReference type="Google" id="ProtNLM"/>
    </source>
</evidence>
<reference evidence="3 4" key="1">
    <citation type="journal article" date="2018" name="Mar. Genomics">
        <title>Complete genome sequence of Marinifilaceae bacterium strain SPP2, isolated from the Antarctic marine sediment.</title>
        <authorList>
            <person name="Watanabe M."/>
            <person name="Kojima H."/>
            <person name="Fukui M."/>
        </authorList>
    </citation>
    <scope>NUCLEOTIDE SEQUENCE [LARGE SCALE GENOMIC DNA]</scope>
    <source>
        <strain evidence="3 4">SPP2</strain>
    </source>
</reference>
<dbReference type="EMBL" id="AP018042">
    <property type="protein sequence ID" value="BAX79949.1"/>
    <property type="molecule type" value="Genomic_DNA"/>
</dbReference>
<dbReference type="RefSeq" id="WP_096428828.1">
    <property type="nucleotide sequence ID" value="NZ_AP018042.1"/>
</dbReference>
<sequence length="301" mass="33977">MKNIKTKVAVIGVAGLMICMGAPDLQAQRNMRSKKDCPKGIEFSDQQKEQIKESKIEFAKATKDLKNELNELRAHQKTLMSAEKPDLKAIYSNIDKASALKSQLRKEQIAMKLDVKSVLTDDQKVMMANRPARNKGMRQGGKDRMTKGQGRMNRDAVCDKGGMAQGQRFGNGNGNGKGSGAKGMKQGRQNNNWMNFSDEQKGQMKEFRTAHMKESKSLRDEAEELQLKQEHLMTSENIDKKLIMENVDRLSGIQNKLDKMKVDQKMEMRKILTEDQLTLFLSHSGMGRGFGNGKGHRHFNN</sequence>
<feature type="compositionally biased region" description="Basic and acidic residues" evidence="2">
    <location>
        <begin position="140"/>
        <end position="158"/>
    </location>
</feature>
<dbReference type="Pfam" id="PF13801">
    <property type="entry name" value="Metal_resist"/>
    <property type="match status" value="1"/>
</dbReference>
<name>A0A1Y1CHU4_9BACT</name>
<feature type="coiled-coil region" evidence="1">
    <location>
        <begin position="51"/>
        <end position="78"/>
    </location>
</feature>
<evidence type="ECO:0000256" key="2">
    <source>
        <dbReference type="SAM" id="MobiDB-lite"/>
    </source>
</evidence>
<evidence type="ECO:0000256" key="1">
    <source>
        <dbReference type="SAM" id="Coils"/>
    </source>
</evidence>
<dbReference type="Proteomes" id="UP000218267">
    <property type="component" value="Chromosome"/>
</dbReference>
<evidence type="ECO:0000313" key="4">
    <source>
        <dbReference type="Proteomes" id="UP000218267"/>
    </source>
</evidence>
<feature type="compositionally biased region" description="Gly residues" evidence="2">
    <location>
        <begin position="169"/>
        <end position="181"/>
    </location>
</feature>
<dbReference type="Gene3D" id="1.20.120.1490">
    <property type="match status" value="2"/>
</dbReference>